<keyword evidence="3" id="KW-1185">Reference proteome</keyword>
<dbReference type="AlphaFoldDB" id="A0AAN9VA15"/>
<proteinExistence type="predicted"/>
<comment type="caution">
    <text evidence="2">The sequence shown here is derived from an EMBL/GenBank/DDBJ whole genome shotgun (WGS) entry which is preliminary data.</text>
</comment>
<keyword evidence="1" id="KW-0732">Signal</keyword>
<gene>
    <name evidence="2" type="ORF">SLS62_001519</name>
</gene>
<dbReference type="PANTHER" id="PTHR38049:SF1">
    <property type="entry name" value="PROTEIN KINASE DOMAIN-CONTAINING PROTEIN"/>
    <property type="match status" value="1"/>
</dbReference>
<evidence type="ECO:0000256" key="1">
    <source>
        <dbReference type="SAM" id="SignalP"/>
    </source>
</evidence>
<dbReference type="EMBL" id="JAKJXP020000007">
    <property type="protein sequence ID" value="KAK7756293.1"/>
    <property type="molecule type" value="Genomic_DNA"/>
</dbReference>
<feature type="signal peptide" evidence="1">
    <location>
        <begin position="1"/>
        <end position="23"/>
    </location>
</feature>
<reference evidence="2 3" key="1">
    <citation type="submission" date="2024-02" db="EMBL/GenBank/DDBJ databases">
        <title>De novo assembly and annotation of 12 fungi associated with fruit tree decline syndrome in Ontario, Canada.</title>
        <authorList>
            <person name="Sulman M."/>
            <person name="Ellouze W."/>
            <person name="Ilyukhin E."/>
        </authorList>
    </citation>
    <scope>NUCLEOTIDE SEQUENCE [LARGE SCALE GENOMIC DNA]</scope>
    <source>
        <strain evidence="2 3">M11/M66-122</strain>
    </source>
</reference>
<name>A0AAN9VA15_9PEZI</name>
<evidence type="ECO:0000313" key="3">
    <source>
        <dbReference type="Proteomes" id="UP001320420"/>
    </source>
</evidence>
<sequence>MALSTLGLLTIGSIPTVIGVAEAIDAQKKQNQQAKDRVKFNLTATFSTDDESPEQQAFVVLKGGKGMVAPIMDDPPMLNWIFADKDTGLLRHGTRTDSTGHVVGSWSWTEDEEWLTLEGEKSNFVAVENEDGAWTVHYDKNGNLEDVLTEARQIVDIDLHRELQLGVSSNYVRG</sequence>
<dbReference type="PANTHER" id="PTHR38049">
    <property type="entry name" value="RICIN B LECTIN DOMAIN-CONTAINING PROTEIN"/>
    <property type="match status" value="1"/>
</dbReference>
<organism evidence="2 3">
    <name type="scientific">Diatrype stigma</name>
    <dbReference type="NCBI Taxonomy" id="117547"/>
    <lineage>
        <taxon>Eukaryota</taxon>
        <taxon>Fungi</taxon>
        <taxon>Dikarya</taxon>
        <taxon>Ascomycota</taxon>
        <taxon>Pezizomycotina</taxon>
        <taxon>Sordariomycetes</taxon>
        <taxon>Xylariomycetidae</taxon>
        <taxon>Xylariales</taxon>
        <taxon>Diatrypaceae</taxon>
        <taxon>Diatrype</taxon>
    </lineage>
</organism>
<protein>
    <submittedName>
        <fullName evidence="2">Uncharacterized protein</fullName>
    </submittedName>
</protein>
<feature type="chain" id="PRO_5042904100" evidence="1">
    <location>
        <begin position="24"/>
        <end position="174"/>
    </location>
</feature>
<accession>A0AAN9VA15</accession>
<evidence type="ECO:0000313" key="2">
    <source>
        <dbReference type="EMBL" id="KAK7756293.1"/>
    </source>
</evidence>
<dbReference type="Proteomes" id="UP001320420">
    <property type="component" value="Unassembled WGS sequence"/>
</dbReference>